<dbReference type="AlphaFoldDB" id="A0A6B8RMP2"/>
<keyword evidence="10" id="KW-0489">Methyltransferase</keyword>
<evidence type="ECO:0000256" key="7">
    <source>
        <dbReference type="ARBA" id="ARBA00047943"/>
    </source>
</evidence>
<dbReference type="InterPro" id="IPR025714">
    <property type="entry name" value="Methyltranfer_dom"/>
</dbReference>
<evidence type="ECO:0000313" key="10">
    <source>
        <dbReference type="EMBL" id="QGQ96618.1"/>
    </source>
</evidence>
<dbReference type="SUPFAM" id="SSF53335">
    <property type="entry name" value="S-adenosyl-L-methionine-dependent methyltransferases"/>
    <property type="match status" value="1"/>
</dbReference>
<dbReference type="GO" id="GO:0030791">
    <property type="term" value="F:arsenite methyltransferase activity"/>
    <property type="evidence" value="ECO:0007669"/>
    <property type="project" value="UniProtKB-EC"/>
</dbReference>
<dbReference type="Gene3D" id="3.40.50.150">
    <property type="entry name" value="Vaccinia Virus protein VP39"/>
    <property type="match status" value="1"/>
</dbReference>
<keyword evidence="11" id="KW-1185">Reference proteome</keyword>
<protein>
    <recommendedName>
        <fullName evidence="5">Arsenite methyltransferase</fullName>
        <ecNumber evidence="4">2.1.1.137</ecNumber>
    </recommendedName>
</protein>
<sequence>MNIITEDQIRQNVRSRYKEVALQGITSSSCCSTEVNCCETSVAFDSESGKLGYSTDELSSVPVGANLGLGCGNPQAIAALKSGEVVLDLGSGGGFDCFLAAKQVGDQGKVIGVDMTPEMISKARLNAAKGGFTNTEFRLGEIENLPIPNETVNVIISNCVINLSPNKPQVFKEAYRVLNSGGRLAISDIVTTAAELPTEIKNNIEDMYSGCISGASSITELETMLKQSGFIDISIEPKDESKEFIKDWVPGANIDKYIVSAVIKARKQ</sequence>
<dbReference type="Pfam" id="PF13847">
    <property type="entry name" value="Methyltransf_31"/>
    <property type="match status" value="1"/>
</dbReference>
<evidence type="ECO:0000256" key="1">
    <source>
        <dbReference type="ARBA" id="ARBA00022679"/>
    </source>
</evidence>
<dbReference type="NCBIfam" id="NF008823">
    <property type="entry name" value="PRK11873.1"/>
    <property type="match status" value="1"/>
</dbReference>
<comment type="catalytic activity">
    <reaction evidence="6">
        <text>arsenic triglutathione + [thioredoxin]-dithiol + S-adenosyl-L-methionine + 2 H2O = methylarsonous acid + [thioredoxin]-disulfide + 3 glutathione + S-adenosyl-L-homocysteine + H(+)</text>
        <dbReference type="Rhea" id="RHEA:69460"/>
        <dbReference type="Rhea" id="RHEA-COMP:10698"/>
        <dbReference type="Rhea" id="RHEA-COMP:10700"/>
        <dbReference type="ChEBI" id="CHEBI:15377"/>
        <dbReference type="ChEBI" id="CHEBI:15378"/>
        <dbReference type="ChEBI" id="CHEBI:17826"/>
        <dbReference type="ChEBI" id="CHEBI:29950"/>
        <dbReference type="ChEBI" id="CHEBI:50058"/>
        <dbReference type="ChEBI" id="CHEBI:57856"/>
        <dbReference type="ChEBI" id="CHEBI:57925"/>
        <dbReference type="ChEBI" id="CHEBI:59789"/>
        <dbReference type="ChEBI" id="CHEBI:183640"/>
        <dbReference type="EC" id="2.1.1.137"/>
    </reaction>
</comment>
<gene>
    <name evidence="10" type="ORF">EHS13_17920</name>
</gene>
<dbReference type="KEGG" id="ppsc:EHS13_17920"/>
<dbReference type="InterPro" id="IPR026669">
    <property type="entry name" value="Arsenite_MeTrfase-like"/>
</dbReference>
<evidence type="ECO:0000256" key="4">
    <source>
        <dbReference type="ARBA" id="ARBA00034521"/>
    </source>
</evidence>
<comment type="similarity">
    <text evidence="3">Belongs to the methyltransferase superfamily. Arsenite methyltransferase family.</text>
</comment>
<keyword evidence="1 10" id="KW-0808">Transferase</keyword>
<evidence type="ECO:0000256" key="8">
    <source>
        <dbReference type="ARBA" id="ARBA00048428"/>
    </source>
</evidence>
<organism evidence="10 11">
    <name type="scientific">Paenibacillus psychroresistens</name>
    <dbReference type="NCBI Taxonomy" id="1778678"/>
    <lineage>
        <taxon>Bacteria</taxon>
        <taxon>Bacillati</taxon>
        <taxon>Bacillota</taxon>
        <taxon>Bacilli</taxon>
        <taxon>Bacillales</taxon>
        <taxon>Paenibacillaceae</taxon>
        <taxon>Paenibacillus</taxon>
    </lineage>
</organism>
<dbReference type="EC" id="2.1.1.137" evidence="4"/>
<dbReference type="EMBL" id="CP034235">
    <property type="protein sequence ID" value="QGQ96618.1"/>
    <property type="molecule type" value="Genomic_DNA"/>
</dbReference>
<evidence type="ECO:0000259" key="9">
    <source>
        <dbReference type="Pfam" id="PF13847"/>
    </source>
</evidence>
<dbReference type="RefSeq" id="WP_155701690.1">
    <property type="nucleotide sequence ID" value="NZ_CP034235.1"/>
</dbReference>
<dbReference type="PANTHER" id="PTHR43675">
    <property type="entry name" value="ARSENITE METHYLTRANSFERASE"/>
    <property type="match status" value="1"/>
</dbReference>
<reference evidence="11" key="1">
    <citation type="submission" date="2018-11" db="EMBL/GenBank/DDBJ databases">
        <title>Complete genome sequence of Paenibacillus sp. ML311-T8.</title>
        <authorList>
            <person name="Nam Y.-D."/>
            <person name="Kang J."/>
            <person name="Chung W.-H."/>
            <person name="Park Y.S."/>
        </authorList>
    </citation>
    <scope>NUCLEOTIDE SEQUENCE [LARGE SCALE GENOMIC DNA]</scope>
    <source>
        <strain evidence="11">ML311-T8</strain>
    </source>
</reference>
<dbReference type="PANTHER" id="PTHR43675:SF8">
    <property type="entry name" value="ARSENITE METHYLTRANSFERASE"/>
    <property type="match status" value="1"/>
</dbReference>
<name>A0A6B8RMP2_9BACL</name>
<evidence type="ECO:0000256" key="5">
    <source>
        <dbReference type="ARBA" id="ARBA00034545"/>
    </source>
</evidence>
<comment type="catalytic activity">
    <reaction evidence="7">
        <text>arsenic triglutathione + 2 [thioredoxin]-dithiol + 2 S-adenosyl-L-methionine + H2O = dimethylarsinous acid + 2 [thioredoxin]-disulfide + 3 glutathione + 2 S-adenosyl-L-homocysteine + 2 H(+)</text>
        <dbReference type="Rhea" id="RHEA:69464"/>
        <dbReference type="Rhea" id="RHEA-COMP:10698"/>
        <dbReference type="Rhea" id="RHEA-COMP:10700"/>
        <dbReference type="ChEBI" id="CHEBI:15377"/>
        <dbReference type="ChEBI" id="CHEBI:15378"/>
        <dbReference type="ChEBI" id="CHEBI:23808"/>
        <dbReference type="ChEBI" id="CHEBI:29950"/>
        <dbReference type="ChEBI" id="CHEBI:50058"/>
        <dbReference type="ChEBI" id="CHEBI:57856"/>
        <dbReference type="ChEBI" id="CHEBI:57925"/>
        <dbReference type="ChEBI" id="CHEBI:59789"/>
        <dbReference type="ChEBI" id="CHEBI:183640"/>
        <dbReference type="EC" id="2.1.1.137"/>
    </reaction>
</comment>
<comment type="catalytic activity">
    <reaction evidence="8">
        <text>arsenic triglutathione + 3 [thioredoxin]-dithiol + 3 S-adenosyl-L-methionine = trimethylarsine + 3 [thioredoxin]-disulfide + 3 glutathione + 3 S-adenosyl-L-homocysteine + 3 H(+)</text>
        <dbReference type="Rhea" id="RHEA:69432"/>
        <dbReference type="Rhea" id="RHEA-COMP:10698"/>
        <dbReference type="Rhea" id="RHEA-COMP:10700"/>
        <dbReference type="ChEBI" id="CHEBI:15378"/>
        <dbReference type="ChEBI" id="CHEBI:27130"/>
        <dbReference type="ChEBI" id="CHEBI:29950"/>
        <dbReference type="ChEBI" id="CHEBI:50058"/>
        <dbReference type="ChEBI" id="CHEBI:57856"/>
        <dbReference type="ChEBI" id="CHEBI:57925"/>
        <dbReference type="ChEBI" id="CHEBI:59789"/>
        <dbReference type="ChEBI" id="CHEBI:183640"/>
        <dbReference type="EC" id="2.1.1.137"/>
    </reaction>
</comment>
<dbReference type="Proteomes" id="UP000426246">
    <property type="component" value="Chromosome"/>
</dbReference>
<evidence type="ECO:0000256" key="6">
    <source>
        <dbReference type="ARBA" id="ARBA00047941"/>
    </source>
</evidence>
<evidence type="ECO:0000313" key="11">
    <source>
        <dbReference type="Proteomes" id="UP000426246"/>
    </source>
</evidence>
<proteinExistence type="inferred from homology"/>
<keyword evidence="2" id="KW-0949">S-adenosyl-L-methionine</keyword>
<evidence type="ECO:0000256" key="2">
    <source>
        <dbReference type="ARBA" id="ARBA00022691"/>
    </source>
</evidence>
<accession>A0A6B8RMP2</accession>
<dbReference type="CDD" id="cd02440">
    <property type="entry name" value="AdoMet_MTases"/>
    <property type="match status" value="1"/>
</dbReference>
<dbReference type="InterPro" id="IPR029063">
    <property type="entry name" value="SAM-dependent_MTases_sf"/>
</dbReference>
<feature type="domain" description="Methyltransferase" evidence="9">
    <location>
        <begin position="81"/>
        <end position="228"/>
    </location>
</feature>
<evidence type="ECO:0000256" key="3">
    <source>
        <dbReference type="ARBA" id="ARBA00034487"/>
    </source>
</evidence>
<dbReference type="GO" id="GO:0032259">
    <property type="term" value="P:methylation"/>
    <property type="evidence" value="ECO:0007669"/>
    <property type="project" value="UniProtKB-KW"/>
</dbReference>
<dbReference type="OrthoDB" id="43862at2"/>